<protein>
    <submittedName>
        <fullName evidence="2">Uncharacterized protein</fullName>
    </submittedName>
</protein>
<evidence type="ECO:0000313" key="3">
    <source>
        <dbReference type="Proteomes" id="UP001162060"/>
    </source>
</evidence>
<evidence type="ECO:0000256" key="1">
    <source>
        <dbReference type="SAM" id="MobiDB-lite"/>
    </source>
</evidence>
<proteinExistence type="predicted"/>
<accession>A0AAV1V3E1</accession>
<feature type="region of interest" description="Disordered" evidence="1">
    <location>
        <begin position="142"/>
        <end position="206"/>
    </location>
</feature>
<dbReference type="Proteomes" id="UP001162060">
    <property type="component" value="Unassembled WGS sequence"/>
</dbReference>
<feature type="compositionally biased region" description="Basic residues" evidence="1">
    <location>
        <begin position="155"/>
        <end position="166"/>
    </location>
</feature>
<dbReference type="AlphaFoldDB" id="A0AAV1V3E1"/>
<gene>
    <name evidence="2" type="ORF">PM001_LOCUS25837</name>
</gene>
<reference evidence="2" key="1">
    <citation type="submission" date="2024-01" db="EMBL/GenBank/DDBJ databases">
        <authorList>
            <person name="Webb A."/>
        </authorList>
    </citation>
    <scope>NUCLEOTIDE SEQUENCE</scope>
    <source>
        <strain evidence="2">Pm1</strain>
    </source>
</reference>
<evidence type="ECO:0000313" key="2">
    <source>
        <dbReference type="EMBL" id="CAK7940687.1"/>
    </source>
</evidence>
<feature type="compositionally biased region" description="Basic and acidic residues" evidence="1">
    <location>
        <begin position="191"/>
        <end position="206"/>
    </location>
</feature>
<sequence>MFMRTTNLRPTEVDDLHDVFRTESRLRNASFRAKRRALRQEQQQNLQQLAGAREGLRDAAEAQGMQLRVVAEAQMRQFADQRAAIQIVHEQLQQVERQLLSEAGLQRQQQGTLVAHLEAQGRNSRSSKHGCFLIEKRSHCNTTRQEQRLQMRQLRPSKRGRARNHAQHNAADVERRVHEAEEQGYATLEAAAREAMPRDVTNRAAA</sequence>
<organism evidence="2 3">
    <name type="scientific">Peronospora matthiolae</name>
    <dbReference type="NCBI Taxonomy" id="2874970"/>
    <lineage>
        <taxon>Eukaryota</taxon>
        <taxon>Sar</taxon>
        <taxon>Stramenopiles</taxon>
        <taxon>Oomycota</taxon>
        <taxon>Peronosporomycetes</taxon>
        <taxon>Peronosporales</taxon>
        <taxon>Peronosporaceae</taxon>
        <taxon>Peronospora</taxon>
    </lineage>
</organism>
<dbReference type="EMBL" id="CAKLBY020000259">
    <property type="protein sequence ID" value="CAK7940687.1"/>
    <property type="molecule type" value="Genomic_DNA"/>
</dbReference>
<feature type="compositionally biased region" description="Basic and acidic residues" evidence="1">
    <location>
        <begin position="171"/>
        <end position="181"/>
    </location>
</feature>
<name>A0AAV1V3E1_9STRA</name>
<comment type="caution">
    <text evidence="2">The sequence shown here is derived from an EMBL/GenBank/DDBJ whole genome shotgun (WGS) entry which is preliminary data.</text>
</comment>